<organism evidence="2 3">
    <name type="scientific">Chitinophaga chungangae</name>
    <dbReference type="NCBI Taxonomy" id="2821488"/>
    <lineage>
        <taxon>Bacteria</taxon>
        <taxon>Pseudomonadati</taxon>
        <taxon>Bacteroidota</taxon>
        <taxon>Chitinophagia</taxon>
        <taxon>Chitinophagales</taxon>
        <taxon>Chitinophagaceae</taxon>
        <taxon>Chitinophaga</taxon>
    </lineage>
</organism>
<feature type="signal peptide" evidence="1">
    <location>
        <begin position="1"/>
        <end position="23"/>
    </location>
</feature>
<name>A0ABS3YE32_9BACT</name>
<accession>A0ABS3YE32</accession>
<comment type="caution">
    <text evidence="2">The sequence shown here is derived from an EMBL/GenBank/DDBJ whole genome shotgun (WGS) entry which is preliminary data.</text>
</comment>
<reference evidence="3" key="1">
    <citation type="submission" date="2021-03" db="EMBL/GenBank/DDBJ databases">
        <title>Assistant Professor.</title>
        <authorList>
            <person name="Huq M.A."/>
        </authorList>
    </citation>
    <scope>NUCLEOTIDE SEQUENCE [LARGE SCALE GENOMIC DNA]</scope>
    <source>
        <strain evidence="3">MAH-28</strain>
    </source>
</reference>
<evidence type="ECO:0000256" key="1">
    <source>
        <dbReference type="SAM" id="SignalP"/>
    </source>
</evidence>
<feature type="chain" id="PRO_5045799032" description="DUF4136 domain-containing protein" evidence="1">
    <location>
        <begin position="24"/>
        <end position="216"/>
    </location>
</feature>
<protein>
    <recommendedName>
        <fullName evidence="4">DUF4136 domain-containing protein</fullName>
    </recommendedName>
</protein>
<dbReference type="PROSITE" id="PS51257">
    <property type="entry name" value="PROKAR_LIPOPROTEIN"/>
    <property type="match status" value="1"/>
</dbReference>
<keyword evidence="1" id="KW-0732">Signal</keyword>
<dbReference type="Proteomes" id="UP000679126">
    <property type="component" value="Unassembled WGS sequence"/>
</dbReference>
<evidence type="ECO:0000313" key="2">
    <source>
        <dbReference type="EMBL" id="MBO9152930.1"/>
    </source>
</evidence>
<proteinExistence type="predicted"/>
<dbReference type="RefSeq" id="WP_209145908.1">
    <property type="nucleotide sequence ID" value="NZ_JAGHKP010000002.1"/>
</dbReference>
<sequence>MKNKMRFLTVGMLSGLVLFLASCSSTKVTSSWKEPQAAINADQKILVMALVSDREGSLRNNMEREMVTTLRQKGYNAVSAYNELGPHALKGLNEQKAMNRIRRTDADQVLTIVMLDKSKEKNYVPGRTMYGRPFPMYYGRFWPYYNWMYGRVYEPGYYTTNTKYFLESNLYNLKNKQLIYSVQTETFDPSSAARMAVVYSQQVIKDMTKQQLISRR</sequence>
<gene>
    <name evidence="2" type="ORF">J7I43_11950</name>
</gene>
<evidence type="ECO:0000313" key="3">
    <source>
        <dbReference type="Proteomes" id="UP000679126"/>
    </source>
</evidence>
<evidence type="ECO:0008006" key="4">
    <source>
        <dbReference type="Google" id="ProtNLM"/>
    </source>
</evidence>
<dbReference type="EMBL" id="JAGHKP010000002">
    <property type="protein sequence ID" value="MBO9152930.1"/>
    <property type="molecule type" value="Genomic_DNA"/>
</dbReference>
<keyword evidence="3" id="KW-1185">Reference proteome</keyword>